<evidence type="ECO:0000313" key="3">
    <source>
        <dbReference type="EMBL" id="MDR6403939.1"/>
    </source>
</evidence>
<keyword evidence="4" id="KW-1185">Reference proteome</keyword>
<dbReference type="InterPro" id="IPR026444">
    <property type="entry name" value="Secre_tail"/>
</dbReference>
<keyword evidence="1" id="KW-0732">Signal</keyword>
<dbReference type="EMBL" id="JAVDQS010000002">
    <property type="protein sequence ID" value="MDR6403939.1"/>
    <property type="molecule type" value="Genomic_DNA"/>
</dbReference>
<evidence type="ECO:0000256" key="1">
    <source>
        <dbReference type="ARBA" id="ARBA00022729"/>
    </source>
</evidence>
<comment type="caution">
    <text evidence="3">The sequence shown here is derived from an EMBL/GenBank/DDBJ whole genome shotgun (WGS) entry which is preliminary data.</text>
</comment>
<accession>A0ABU1LB45</accession>
<evidence type="ECO:0000313" key="4">
    <source>
        <dbReference type="Proteomes" id="UP001184853"/>
    </source>
</evidence>
<organism evidence="3 4">
    <name type="scientific">Chryseobacterium geocarposphaerae</name>
    <dbReference type="NCBI Taxonomy" id="1416776"/>
    <lineage>
        <taxon>Bacteria</taxon>
        <taxon>Pseudomonadati</taxon>
        <taxon>Bacteroidota</taxon>
        <taxon>Flavobacteriia</taxon>
        <taxon>Flavobacteriales</taxon>
        <taxon>Weeksellaceae</taxon>
        <taxon>Chryseobacterium group</taxon>
        <taxon>Chryseobacterium</taxon>
    </lineage>
</organism>
<dbReference type="RefSeq" id="WP_115980418.1">
    <property type="nucleotide sequence ID" value="NZ_JAVDQS010000002.1"/>
</dbReference>
<dbReference type="Proteomes" id="UP001184853">
    <property type="component" value="Unassembled WGS sequence"/>
</dbReference>
<evidence type="ECO:0000259" key="2">
    <source>
        <dbReference type="Pfam" id="PF18962"/>
    </source>
</evidence>
<feature type="domain" description="Secretion system C-terminal sorting" evidence="2">
    <location>
        <begin position="227"/>
        <end position="303"/>
    </location>
</feature>
<sequence length="304" mass="34526">MKTNNCEIIIKHFVLLDSAATDETFRLSMGGKQRCLKKITRSFLVTAITLFYSHAKAQVKTVEPSHETPSNVITSLYSKERSDISNFTKNQSSSSVMIDLHANEVKAVMANQDYFSADLFLNDNLTRKAPTGHNTQVTRYDNKKILLDGLTRDNLTVYEILDRYTLRDKNIDSDYLYDNTYYLFRDEQGNNVATVYYIDRTIGFLKSEYKIVTVEKQSAAFPLVVAPNPARHMISITYQVEKNGEASLQIMDMNGRIADTVFRNKQVGSGKHTVQHNINLPAGNYLLQFNVKGQSPVTQKLIVQ</sequence>
<name>A0ABU1LB45_9FLAO</name>
<proteinExistence type="predicted"/>
<gene>
    <name evidence="3" type="ORF">J2781_000854</name>
</gene>
<dbReference type="NCBIfam" id="TIGR04183">
    <property type="entry name" value="Por_Secre_tail"/>
    <property type="match status" value="1"/>
</dbReference>
<dbReference type="Pfam" id="PF18962">
    <property type="entry name" value="Por_Secre_tail"/>
    <property type="match status" value="1"/>
</dbReference>
<protein>
    <recommendedName>
        <fullName evidence="2">Secretion system C-terminal sorting domain-containing protein</fullName>
    </recommendedName>
</protein>
<reference evidence="3 4" key="1">
    <citation type="submission" date="2023-07" db="EMBL/GenBank/DDBJ databases">
        <title>Sorghum-associated microbial communities from plants grown in Nebraska, USA.</title>
        <authorList>
            <person name="Schachtman D."/>
        </authorList>
    </citation>
    <scope>NUCLEOTIDE SEQUENCE [LARGE SCALE GENOMIC DNA]</scope>
    <source>
        <strain evidence="3 4">DS1709</strain>
    </source>
</reference>